<dbReference type="OrthoDB" id="9803855at2"/>
<reference evidence="1 2" key="1">
    <citation type="submission" date="2019-06" db="EMBL/GenBank/DDBJ databases">
        <title>Genome sequence of Rhodobacteraceae bacterium D4M1.</title>
        <authorList>
            <person name="Cao J."/>
        </authorList>
    </citation>
    <scope>NUCLEOTIDE SEQUENCE [LARGE SCALE GENOMIC DNA]</scope>
    <source>
        <strain evidence="1 2">D4M1</strain>
        <plasmid evidence="2">pd4m1c</plasmid>
    </source>
</reference>
<keyword evidence="1" id="KW-0489">Methyltransferase</keyword>
<dbReference type="AlphaFoldDB" id="A0A5B8G085"/>
<accession>A0A5B8G085</accession>
<sequence>MTELETLPEVEAGMGPATRRVVEAVEAAYPAHAKYLRRSFAARSPGMVATAERVADLILRLVAGTGRSLESYAQDYRYFVEEIVFPEELFFRREGRYRLSSFAEAERDVYANRAMMARYMDGLLVSDCIWLNHVNAMTHFADTHLAGLPAGGAHLEIGPGHGLLLRLAIESGRFGSIDAWDISETSIAHTREVLGLLGHADRVRLTRCNFYDAEMRAAHAGRFTSIAFSEVLEHLEEPGLAIEVIRGLLAPGGLVWINVPANAPAPDHLYLVRAQEEVEALVAAAGLELVETRAFPAAGESLERALRLELPVTYILVARCPR</sequence>
<dbReference type="EMBL" id="CP040821">
    <property type="protein sequence ID" value="QDL94556.1"/>
    <property type="molecule type" value="Genomic_DNA"/>
</dbReference>
<geneLocation type="plasmid" evidence="2">
    <name>pd4m1c</name>
</geneLocation>
<keyword evidence="1" id="KW-0808">Transferase</keyword>
<dbReference type="PANTHER" id="PTHR43861">
    <property type="entry name" value="TRANS-ACONITATE 2-METHYLTRANSFERASE-RELATED"/>
    <property type="match status" value="1"/>
</dbReference>
<dbReference type="PANTHER" id="PTHR43861:SF1">
    <property type="entry name" value="TRANS-ACONITATE 2-METHYLTRANSFERASE"/>
    <property type="match status" value="1"/>
</dbReference>
<dbReference type="SUPFAM" id="SSF53335">
    <property type="entry name" value="S-adenosyl-L-methionine-dependent methyltransferases"/>
    <property type="match status" value="1"/>
</dbReference>
<name>A0A5B8G085_9RHOB</name>
<dbReference type="CDD" id="cd02440">
    <property type="entry name" value="AdoMet_MTases"/>
    <property type="match status" value="1"/>
</dbReference>
<organism evidence="1 2">
    <name type="scientific">Paroceanicella profunda</name>
    <dbReference type="NCBI Taxonomy" id="2579971"/>
    <lineage>
        <taxon>Bacteria</taxon>
        <taxon>Pseudomonadati</taxon>
        <taxon>Pseudomonadota</taxon>
        <taxon>Alphaproteobacteria</taxon>
        <taxon>Rhodobacterales</taxon>
        <taxon>Paracoccaceae</taxon>
        <taxon>Paroceanicella</taxon>
    </lineage>
</organism>
<evidence type="ECO:0000313" key="1">
    <source>
        <dbReference type="EMBL" id="QDL94556.1"/>
    </source>
</evidence>
<evidence type="ECO:0000313" key="2">
    <source>
        <dbReference type="Proteomes" id="UP000305888"/>
    </source>
</evidence>
<dbReference type="GO" id="GO:0032259">
    <property type="term" value="P:methylation"/>
    <property type="evidence" value="ECO:0007669"/>
    <property type="project" value="UniProtKB-KW"/>
</dbReference>
<dbReference type="InterPro" id="IPR029063">
    <property type="entry name" value="SAM-dependent_MTases_sf"/>
</dbReference>
<proteinExistence type="predicted"/>
<dbReference type="KEGG" id="ppru:FDP22_22015"/>
<keyword evidence="1" id="KW-0614">Plasmid</keyword>
<dbReference type="Proteomes" id="UP000305888">
    <property type="component" value="Plasmid pD4M1C"/>
</dbReference>
<dbReference type="RefSeq" id="WP_138576803.1">
    <property type="nucleotide sequence ID" value="NZ_CP040821.1"/>
</dbReference>
<dbReference type="Gene3D" id="3.40.50.150">
    <property type="entry name" value="Vaccinia Virus protein VP39"/>
    <property type="match status" value="1"/>
</dbReference>
<gene>
    <name evidence="1" type="ORF">FDP22_22015</name>
</gene>
<keyword evidence="2" id="KW-1185">Reference proteome</keyword>
<protein>
    <submittedName>
        <fullName evidence="1">Class I SAM-dependent methyltransferase</fullName>
    </submittedName>
</protein>
<dbReference type="GO" id="GO:0008168">
    <property type="term" value="F:methyltransferase activity"/>
    <property type="evidence" value="ECO:0007669"/>
    <property type="project" value="UniProtKB-KW"/>
</dbReference>
<dbReference type="Pfam" id="PF13489">
    <property type="entry name" value="Methyltransf_23"/>
    <property type="match status" value="1"/>
</dbReference>